<evidence type="ECO:0000313" key="1">
    <source>
        <dbReference type="EMBL" id="KKR84617.1"/>
    </source>
</evidence>
<dbReference type="InterPro" id="IPR042242">
    <property type="entry name" value="RecO_C"/>
</dbReference>
<dbReference type="GO" id="GO:0006302">
    <property type="term" value="P:double-strand break repair"/>
    <property type="evidence" value="ECO:0007669"/>
    <property type="project" value="TreeGrafter"/>
</dbReference>
<dbReference type="Proteomes" id="UP000033858">
    <property type="component" value="Unassembled WGS sequence"/>
</dbReference>
<dbReference type="Pfam" id="PF02565">
    <property type="entry name" value="RecO_C"/>
    <property type="match status" value="1"/>
</dbReference>
<evidence type="ECO:0000313" key="2">
    <source>
        <dbReference type="Proteomes" id="UP000033858"/>
    </source>
</evidence>
<accession>A0A0G0XA97</accession>
<gene>
    <name evidence="1" type="ORF">UU32_C0045G0007</name>
</gene>
<dbReference type="InterPro" id="IPR037278">
    <property type="entry name" value="ARFGAP/RecO"/>
</dbReference>
<name>A0A0G0XA97_9BACT</name>
<dbReference type="SUPFAM" id="SSF57863">
    <property type="entry name" value="ArfGap/RecO-like zinc finger"/>
    <property type="match status" value="1"/>
</dbReference>
<reference evidence="1 2" key="1">
    <citation type="journal article" date="2015" name="Nature">
        <title>rRNA introns, odd ribosomes, and small enigmatic genomes across a large radiation of phyla.</title>
        <authorList>
            <person name="Brown C.T."/>
            <person name="Hug L.A."/>
            <person name="Thomas B.C."/>
            <person name="Sharon I."/>
            <person name="Castelle C.J."/>
            <person name="Singh A."/>
            <person name="Wilkins M.J."/>
            <person name="Williams K.H."/>
            <person name="Banfield J.F."/>
        </authorList>
    </citation>
    <scope>NUCLEOTIDE SEQUENCE [LARGE SCALE GENOMIC DNA]</scope>
</reference>
<dbReference type="GO" id="GO:0006310">
    <property type="term" value="P:DNA recombination"/>
    <property type="evidence" value="ECO:0007669"/>
    <property type="project" value="InterPro"/>
</dbReference>
<comment type="caution">
    <text evidence="1">The sequence shown here is derived from an EMBL/GenBank/DDBJ whole genome shotgun (WGS) entry which is preliminary data.</text>
</comment>
<dbReference type="InterPro" id="IPR003717">
    <property type="entry name" value="RecO"/>
</dbReference>
<dbReference type="Gene3D" id="1.20.1440.120">
    <property type="entry name" value="Recombination protein O, C-terminal domain"/>
    <property type="match status" value="1"/>
</dbReference>
<dbReference type="PANTHER" id="PTHR33991">
    <property type="entry name" value="DNA REPAIR PROTEIN RECO"/>
    <property type="match status" value="1"/>
</dbReference>
<dbReference type="NCBIfam" id="TIGR00613">
    <property type="entry name" value="reco"/>
    <property type="match status" value="1"/>
</dbReference>
<dbReference type="EMBL" id="LCAE01000045">
    <property type="protein sequence ID" value="KKR84617.1"/>
    <property type="molecule type" value="Genomic_DNA"/>
</dbReference>
<proteinExistence type="predicted"/>
<dbReference type="AlphaFoldDB" id="A0A0G0XA97"/>
<dbReference type="PANTHER" id="PTHR33991:SF1">
    <property type="entry name" value="DNA REPAIR PROTEIN RECO"/>
    <property type="match status" value="1"/>
</dbReference>
<protein>
    <submittedName>
        <fullName evidence="1">Repair protein RecO protein</fullName>
    </submittedName>
</protein>
<dbReference type="GO" id="GO:0043590">
    <property type="term" value="C:bacterial nucleoid"/>
    <property type="evidence" value="ECO:0007669"/>
    <property type="project" value="TreeGrafter"/>
</dbReference>
<organism evidence="1 2">
    <name type="scientific">Candidatus Woesebacteria bacterium GW2011_GWB1_41_10</name>
    <dbReference type="NCBI Taxonomy" id="1618577"/>
    <lineage>
        <taxon>Bacteria</taxon>
        <taxon>Candidatus Woeseibacteriota</taxon>
    </lineage>
</organism>
<sequence>MERRIEFFRPKSRKRGHLEIFSYIRFQAATGRGLDLMTEAEVIDDFKEIRKNLKKVSLAYYFCEVVGKITHEGETNERLFDLILENLEKLKSETELKKLRLDFILRLLILLGYWPAEKQLLDIDNKLEEVIERQINSVRVGRMMLK</sequence>